<name>A0A9P7C0R4_RHIOR</name>
<proteinExistence type="predicted"/>
<dbReference type="AlphaFoldDB" id="A0A9P7C0R4"/>
<feature type="compositionally biased region" description="Acidic residues" evidence="1">
    <location>
        <begin position="37"/>
        <end position="49"/>
    </location>
</feature>
<dbReference type="EMBL" id="JAANIT010006194">
    <property type="protein sequence ID" value="KAG1530838.1"/>
    <property type="molecule type" value="Genomic_DNA"/>
</dbReference>
<sequence length="115" mass="12641">MSVLEVDSNWVIDNGGDDEDEDDEEEEEGNEEKGNEEGGDAEEDDEEKDDEKCDNEGLNSHTETCVSDQQHCAWKRRIYAVVLASAALSSASYLFKSYLSETNCADGSHSNAGIL</sequence>
<organism evidence="2 3">
    <name type="scientific">Rhizopus oryzae</name>
    <name type="common">Mucormycosis agent</name>
    <name type="synonym">Rhizopus arrhizus var. delemar</name>
    <dbReference type="NCBI Taxonomy" id="64495"/>
    <lineage>
        <taxon>Eukaryota</taxon>
        <taxon>Fungi</taxon>
        <taxon>Fungi incertae sedis</taxon>
        <taxon>Mucoromycota</taxon>
        <taxon>Mucoromycotina</taxon>
        <taxon>Mucoromycetes</taxon>
        <taxon>Mucorales</taxon>
        <taxon>Mucorineae</taxon>
        <taxon>Rhizopodaceae</taxon>
        <taxon>Rhizopus</taxon>
    </lineage>
</organism>
<feature type="region of interest" description="Disordered" evidence="1">
    <location>
        <begin position="1"/>
        <end position="69"/>
    </location>
</feature>
<protein>
    <submittedName>
        <fullName evidence="2">Uncharacterized protein</fullName>
    </submittedName>
</protein>
<evidence type="ECO:0000313" key="3">
    <source>
        <dbReference type="Proteomes" id="UP000717996"/>
    </source>
</evidence>
<feature type="compositionally biased region" description="Polar residues" evidence="1">
    <location>
        <begin position="58"/>
        <end position="69"/>
    </location>
</feature>
<evidence type="ECO:0000256" key="1">
    <source>
        <dbReference type="SAM" id="MobiDB-lite"/>
    </source>
</evidence>
<comment type="caution">
    <text evidence="2">The sequence shown here is derived from an EMBL/GenBank/DDBJ whole genome shotgun (WGS) entry which is preliminary data.</text>
</comment>
<dbReference type="Proteomes" id="UP000717996">
    <property type="component" value="Unassembled WGS sequence"/>
</dbReference>
<evidence type="ECO:0000313" key="2">
    <source>
        <dbReference type="EMBL" id="KAG1530838.1"/>
    </source>
</evidence>
<gene>
    <name evidence="2" type="ORF">G6F51_013711</name>
</gene>
<feature type="compositionally biased region" description="Acidic residues" evidence="1">
    <location>
        <begin position="15"/>
        <end position="30"/>
    </location>
</feature>
<reference evidence="2" key="1">
    <citation type="journal article" date="2020" name="Microb. Genom.">
        <title>Genetic diversity of clinical and environmental Mucorales isolates obtained from an investigation of mucormycosis cases among solid organ transplant recipients.</title>
        <authorList>
            <person name="Nguyen M.H."/>
            <person name="Kaul D."/>
            <person name="Muto C."/>
            <person name="Cheng S.J."/>
            <person name="Richter R.A."/>
            <person name="Bruno V.M."/>
            <person name="Liu G."/>
            <person name="Beyhan S."/>
            <person name="Sundermann A.J."/>
            <person name="Mounaud S."/>
            <person name="Pasculle A.W."/>
            <person name="Nierman W.C."/>
            <person name="Driscoll E."/>
            <person name="Cumbie R."/>
            <person name="Clancy C.J."/>
            <person name="Dupont C.L."/>
        </authorList>
    </citation>
    <scope>NUCLEOTIDE SEQUENCE</scope>
    <source>
        <strain evidence="2">GL16</strain>
    </source>
</reference>
<accession>A0A9P7C0R4</accession>